<reference evidence="6" key="1">
    <citation type="submission" date="2022-02" db="EMBL/GenBank/DDBJ databases">
        <title>Corynebacterium sp. from urogenital microbiome.</title>
        <authorList>
            <person name="Cappelli E.A."/>
            <person name="Ribeiro T.G."/>
            <person name="Peixe L."/>
        </authorList>
    </citation>
    <scope>NUCLEOTIDE SEQUENCE</scope>
    <source>
        <strain evidence="6">C8Ua_174</strain>
    </source>
</reference>
<dbReference type="AlphaFoldDB" id="A0A9X3LLS7"/>
<dbReference type="Proteomes" id="UP001146469">
    <property type="component" value="Unassembled WGS sequence"/>
</dbReference>
<dbReference type="SMART" id="SM00382">
    <property type="entry name" value="AAA"/>
    <property type="match status" value="1"/>
</dbReference>
<dbReference type="Gene3D" id="3.40.50.300">
    <property type="entry name" value="P-loop containing nucleotide triphosphate hydrolases"/>
    <property type="match status" value="1"/>
</dbReference>
<evidence type="ECO:0000256" key="3">
    <source>
        <dbReference type="ARBA" id="ARBA00022741"/>
    </source>
</evidence>
<organism evidence="6 7">
    <name type="scientific">Corynebacterium evansiae</name>
    <dbReference type="NCBI Taxonomy" id="2913499"/>
    <lineage>
        <taxon>Bacteria</taxon>
        <taxon>Bacillati</taxon>
        <taxon>Actinomycetota</taxon>
        <taxon>Actinomycetes</taxon>
        <taxon>Mycobacteriales</taxon>
        <taxon>Corynebacteriaceae</taxon>
        <taxon>Corynebacterium</taxon>
    </lineage>
</organism>
<gene>
    <name evidence="6" type="ORF">L8V00_01695</name>
</gene>
<evidence type="ECO:0000256" key="2">
    <source>
        <dbReference type="ARBA" id="ARBA00022448"/>
    </source>
</evidence>
<name>A0A9X3LLS7_9CORY</name>
<evidence type="ECO:0000313" key="7">
    <source>
        <dbReference type="Proteomes" id="UP001146469"/>
    </source>
</evidence>
<dbReference type="PROSITE" id="PS00211">
    <property type="entry name" value="ABC_TRANSPORTER_1"/>
    <property type="match status" value="1"/>
</dbReference>
<keyword evidence="7" id="KW-1185">Reference proteome</keyword>
<dbReference type="Pfam" id="PF00005">
    <property type="entry name" value="ABC_tran"/>
    <property type="match status" value="1"/>
</dbReference>
<dbReference type="InterPro" id="IPR003593">
    <property type="entry name" value="AAA+_ATPase"/>
</dbReference>
<keyword evidence="2" id="KW-0813">Transport</keyword>
<dbReference type="SUPFAM" id="SSF52540">
    <property type="entry name" value="P-loop containing nucleoside triphosphate hydrolases"/>
    <property type="match status" value="1"/>
</dbReference>
<evidence type="ECO:0000259" key="5">
    <source>
        <dbReference type="PROSITE" id="PS50893"/>
    </source>
</evidence>
<dbReference type="GO" id="GO:0005524">
    <property type="term" value="F:ATP binding"/>
    <property type="evidence" value="ECO:0007669"/>
    <property type="project" value="UniProtKB-KW"/>
</dbReference>
<dbReference type="InterPro" id="IPR027417">
    <property type="entry name" value="P-loop_NTPase"/>
</dbReference>
<protein>
    <submittedName>
        <fullName evidence="6">ATP-binding cassette domain-containing protein</fullName>
    </submittedName>
</protein>
<dbReference type="InterPro" id="IPR017871">
    <property type="entry name" value="ABC_transporter-like_CS"/>
</dbReference>
<evidence type="ECO:0000313" key="6">
    <source>
        <dbReference type="EMBL" id="MCZ9288928.1"/>
    </source>
</evidence>
<accession>A0A9X3LLS7</accession>
<dbReference type="EMBL" id="JAKMUT010000001">
    <property type="protein sequence ID" value="MCZ9288928.1"/>
    <property type="molecule type" value="Genomic_DNA"/>
</dbReference>
<dbReference type="InterPro" id="IPR003439">
    <property type="entry name" value="ABC_transporter-like_ATP-bd"/>
</dbReference>
<keyword evidence="3" id="KW-0547">Nucleotide-binding</keyword>
<keyword evidence="4 6" id="KW-0067">ATP-binding</keyword>
<dbReference type="PROSITE" id="PS50893">
    <property type="entry name" value="ABC_TRANSPORTER_2"/>
    <property type="match status" value="1"/>
</dbReference>
<proteinExistence type="inferred from homology"/>
<dbReference type="PANTHER" id="PTHR43335:SF4">
    <property type="entry name" value="ABC TRANSPORTER, ATP-BINDING PROTEIN"/>
    <property type="match status" value="1"/>
</dbReference>
<comment type="caution">
    <text evidence="6">The sequence shown here is derived from an EMBL/GenBank/DDBJ whole genome shotgun (WGS) entry which is preliminary data.</text>
</comment>
<feature type="domain" description="ABC transporter" evidence="5">
    <location>
        <begin position="2"/>
        <end position="228"/>
    </location>
</feature>
<comment type="similarity">
    <text evidence="1">Belongs to the ABC transporter superfamily.</text>
</comment>
<sequence>MIAVKELTKKYGSTEVLHGLTFSVPDGQVTGFLGPNGSGKSSTMRCILGLDTIGKGEVTFDGQPLSAYRAQRPHIAGALLEPTWYMPGHSARAHIRSIAQAAGISQARADECLELVGLAGVQKRKIKKFSLGMKQRLGLAVALLGDPKHLILDEPVNGLDPEGVHWMRELIRRSASEGRAVLVSSHLLHEMELTADRLVVIGKGSLIGEYTMDEFLRTGAQPTIRMRVADPDSFVDATSRLDGINLTRRPDGSLEFASEAPDLDRRLGELARDTGAVVLEMTPQRAGLEQKFLDATGQAVEYRTQDRRGQ</sequence>
<dbReference type="PANTHER" id="PTHR43335">
    <property type="entry name" value="ABC TRANSPORTER, ATP-BINDING PROTEIN"/>
    <property type="match status" value="1"/>
</dbReference>
<evidence type="ECO:0000256" key="1">
    <source>
        <dbReference type="ARBA" id="ARBA00005417"/>
    </source>
</evidence>
<dbReference type="RefSeq" id="WP_269944041.1">
    <property type="nucleotide sequence ID" value="NZ_JAKMUT010000001.1"/>
</dbReference>
<evidence type="ECO:0000256" key="4">
    <source>
        <dbReference type="ARBA" id="ARBA00022840"/>
    </source>
</evidence>
<dbReference type="GO" id="GO:0016887">
    <property type="term" value="F:ATP hydrolysis activity"/>
    <property type="evidence" value="ECO:0007669"/>
    <property type="project" value="InterPro"/>
</dbReference>